<evidence type="ECO:0000313" key="5">
    <source>
        <dbReference type="Proteomes" id="UP000294641"/>
    </source>
</evidence>
<name>A0A8B4Q8T6_9BACL</name>
<dbReference type="Proteomes" id="UP000254330">
    <property type="component" value="Unassembled WGS sequence"/>
</dbReference>
<evidence type="ECO:0000313" key="4">
    <source>
        <dbReference type="Proteomes" id="UP000254330"/>
    </source>
</evidence>
<evidence type="ECO:0000259" key="1">
    <source>
        <dbReference type="PROSITE" id="PS50943"/>
    </source>
</evidence>
<reference evidence="2 4" key="1">
    <citation type="submission" date="2018-06" db="EMBL/GenBank/DDBJ databases">
        <authorList>
            <consortium name="Pathogen Informatics"/>
            <person name="Doyle S."/>
        </authorList>
    </citation>
    <scope>NUCLEOTIDE SEQUENCE [LARGE SCALE GENOMIC DNA]</scope>
    <source>
        <strain evidence="2 4">NCTC10597</strain>
    </source>
</reference>
<feature type="domain" description="HTH cro/C1-type" evidence="1">
    <location>
        <begin position="9"/>
        <end position="64"/>
    </location>
</feature>
<dbReference type="AlphaFoldDB" id="A0A8B4Q8T6"/>
<reference evidence="3 5" key="2">
    <citation type="submission" date="2019-03" db="EMBL/GenBank/DDBJ databases">
        <title>Genomic Encyclopedia of Type Strains, Phase IV (KMG-IV): sequencing the most valuable type-strain genomes for metagenomic binning, comparative biology and taxonomic classification.</title>
        <authorList>
            <person name="Goeker M."/>
        </authorList>
    </citation>
    <scope>NUCLEOTIDE SEQUENCE [LARGE SCALE GENOMIC DNA]</scope>
    <source>
        <strain evidence="3 5">DSM 20580</strain>
    </source>
</reference>
<dbReference type="InterPro" id="IPR010982">
    <property type="entry name" value="Lambda_DNA-bd_dom_sf"/>
</dbReference>
<accession>A0A8B4Q8T6</accession>
<dbReference type="PROSITE" id="PS50943">
    <property type="entry name" value="HTH_CROC1"/>
    <property type="match status" value="1"/>
</dbReference>
<evidence type="ECO:0000313" key="3">
    <source>
        <dbReference type="EMBL" id="TDR35553.1"/>
    </source>
</evidence>
<protein>
    <submittedName>
        <fullName evidence="3">DNA-binding XRE family transcriptional regulator</fullName>
    </submittedName>
    <submittedName>
        <fullName evidence="2">Helix-turn-helix</fullName>
    </submittedName>
</protein>
<dbReference type="SUPFAM" id="SSF47413">
    <property type="entry name" value="lambda repressor-like DNA-binding domains"/>
    <property type="match status" value="1"/>
</dbReference>
<keyword evidence="5" id="KW-1185">Reference proteome</keyword>
<dbReference type="RefSeq" id="WP_109348760.1">
    <property type="nucleotide sequence ID" value="NZ_BJUE01000007.1"/>
</dbReference>
<proteinExistence type="predicted"/>
<dbReference type="Pfam" id="PF01381">
    <property type="entry name" value="HTH_3"/>
    <property type="match status" value="1"/>
</dbReference>
<comment type="caution">
    <text evidence="2">The sequence shown here is derived from an EMBL/GenBank/DDBJ whole genome shotgun (WGS) entry which is preliminary data.</text>
</comment>
<dbReference type="EMBL" id="UGNP01000001">
    <property type="protein sequence ID" value="STX09185.1"/>
    <property type="molecule type" value="Genomic_DNA"/>
</dbReference>
<evidence type="ECO:0000313" key="2">
    <source>
        <dbReference type="EMBL" id="STX09185.1"/>
    </source>
</evidence>
<keyword evidence="3" id="KW-0238">DNA-binding</keyword>
<dbReference type="InterPro" id="IPR001387">
    <property type="entry name" value="Cro/C1-type_HTH"/>
</dbReference>
<dbReference type="CDD" id="cd00093">
    <property type="entry name" value="HTH_XRE"/>
    <property type="match status" value="1"/>
</dbReference>
<gene>
    <name evidence="3" type="ORF">DFR61_13048</name>
    <name evidence="2" type="ORF">NCTC10597_00855</name>
</gene>
<organism evidence="2 4">
    <name type="scientific">Kurthia zopfii</name>
    <dbReference type="NCBI Taxonomy" id="1650"/>
    <lineage>
        <taxon>Bacteria</taxon>
        <taxon>Bacillati</taxon>
        <taxon>Bacillota</taxon>
        <taxon>Bacilli</taxon>
        <taxon>Bacillales</taxon>
        <taxon>Caryophanaceae</taxon>
        <taxon>Kurthia</taxon>
    </lineage>
</organism>
<dbReference type="Proteomes" id="UP000294641">
    <property type="component" value="Unassembled WGS sequence"/>
</dbReference>
<sequence>MKIFSLTYIKNRRIELGMTQQELAKSLGYKGSSTYLKYENGTYSFKAEQLPLLANELNCDILDFFI</sequence>
<dbReference type="EMBL" id="SNZG01000030">
    <property type="protein sequence ID" value="TDR35553.1"/>
    <property type="molecule type" value="Genomic_DNA"/>
</dbReference>
<dbReference type="SMART" id="SM00530">
    <property type="entry name" value="HTH_XRE"/>
    <property type="match status" value="1"/>
</dbReference>
<dbReference type="Gene3D" id="1.10.260.40">
    <property type="entry name" value="lambda repressor-like DNA-binding domains"/>
    <property type="match status" value="1"/>
</dbReference>
<dbReference type="GO" id="GO:0003677">
    <property type="term" value="F:DNA binding"/>
    <property type="evidence" value="ECO:0007669"/>
    <property type="project" value="UniProtKB-KW"/>
</dbReference>
<dbReference type="OrthoDB" id="2662407at2"/>